<evidence type="ECO:0000256" key="4">
    <source>
        <dbReference type="ARBA" id="ARBA00022692"/>
    </source>
</evidence>
<gene>
    <name evidence="12" type="ORF">POM88_009082</name>
</gene>
<dbReference type="SUPFAM" id="SSF48264">
    <property type="entry name" value="Cytochrome P450"/>
    <property type="match status" value="1"/>
</dbReference>
<feature type="transmembrane region" description="Helical" evidence="11">
    <location>
        <begin position="6"/>
        <end position="27"/>
    </location>
</feature>
<sequence length="164" mass="19027">MGGELVLIAMFLGVIVWAWRVVTWVWLSPKKMEKMLKEQGLSGTRYRLLYGDTKEIKHMAKLANSNPINLCDDFVPRLIPFYHHVMKAYGKSSFFWMGPVARVIIMEPELIQEILTNNRTFKKPTPKPLAKFLVCGLSGCEDEKWSKHRKIINPAFYVDKLKAR</sequence>
<dbReference type="PANTHER" id="PTHR24282:SF250">
    <property type="entry name" value="CYTOCHROME P450 CYP72A219-LIKE"/>
    <property type="match status" value="1"/>
</dbReference>
<dbReference type="Gene3D" id="1.10.630.10">
    <property type="entry name" value="Cytochrome P450"/>
    <property type="match status" value="1"/>
</dbReference>
<evidence type="ECO:0000256" key="6">
    <source>
        <dbReference type="ARBA" id="ARBA00022989"/>
    </source>
</evidence>
<evidence type="ECO:0000256" key="1">
    <source>
        <dbReference type="ARBA" id="ARBA00004370"/>
    </source>
</evidence>
<keyword evidence="8" id="KW-0408">Iron</keyword>
<keyword evidence="10 11" id="KW-0472">Membrane</keyword>
<dbReference type="Proteomes" id="UP001237642">
    <property type="component" value="Unassembled WGS sequence"/>
</dbReference>
<protein>
    <submittedName>
        <fullName evidence="12">Cytochrome P450 no function</fullName>
    </submittedName>
</protein>
<evidence type="ECO:0000256" key="3">
    <source>
        <dbReference type="ARBA" id="ARBA00022617"/>
    </source>
</evidence>
<dbReference type="InterPro" id="IPR050665">
    <property type="entry name" value="Cytochrome_P450_Monooxygen"/>
</dbReference>
<dbReference type="GO" id="GO:0016020">
    <property type="term" value="C:membrane"/>
    <property type="evidence" value="ECO:0007669"/>
    <property type="project" value="UniProtKB-SubCell"/>
</dbReference>
<evidence type="ECO:0000256" key="7">
    <source>
        <dbReference type="ARBA" id="ARBA00023002"/>
    </source>
</evidence>
<keyword evidence="3" id="KW-0349">Heme</keyword>
<name>A0AAD8J823_9APIA</name>
<dbReference type="Pfam" id="PF00067">
    <property type="entry name" value="p450"/>
    <property type="match status" value="1"/>
</dbReference>
<organism evidence="12 13">
    <name type="scientific">Heracleum sosnowskyi</name>
    <dbReference type="NCBI Taxonomy" id="360622"/>
    <lineage>
        <taxon>Eukaryota</taxon>
        <taxon>Viridiplantae</taxon>
        <taxon>Streptophyta</taxon>
        <taxon>Embryophyta</taxon>
        <taxon>Tracheophyta</taxon>
        <taxon>Spermatophyta</taxon>
        <taxon>Magnoliopsida</taxon>
        <taxon>eudicotyledons</taxon>
        <taxon>Gunneridae</taxon>
        <taxon>Pentapetalae</taxon>
        <taxon>asterids</taxon>
        <taxon>campanulids</taxon>
        <taxon>Apiales</taxon>
        <taxon>Apiaceae</taxon>
        <taxon>Apioideae</taxon>
        <taxon>apioid superclade</taxon>
        <taxon>Tordylieae</taxon>
        <taxon>Tordyliinae</taxon>
        <taxon>Heracleum</taxon>
    </lineage>
</organism>
<dbReference type="PANTHER" id="PTHR24282">
    <property type="entry name" value="CYTOCHROME P450 FAMILY MEMBER"/>
    <property type="match status" value="1"/>
</dbReference>
<dbReference type="InterPro" id="IPR001128">
    <property type="entry name" value="Cyt_P450"/>
</dbReference>
<dbReference type="GO" id="GO:0020037">
    <property type="term" value="F:heme binding"/>
    <property type="evidence" value="ECO:0007669"/>
    <property type="project" value="InterPro"/>
</dbReference>
<dbReference type="GO" id="GO:0005506">
    <property type="term" value="F:iron ion binding"/>
    <property type="evidence" value="ECO:0007669"/>
    <property type="project" value="InterPro"/>
</dbReference>
<keyword evidence="5" id="KW-0479">Metal-binding</keyword>
<reference evidence="12" key="1">
    <citation type="submission" date="2023-02" db="EMBL/GenBank/DDBJ databases">
        <title>Genome of toxic invasive species Heracleum sosnowskyi carries increased number of genes despite the absence of recent whole-genome duplications.</title>
        <authorList>
            <person name="Schelkunov M."/>
            <person name="Shtratnikova V."/>
            <person name="Makarenko M."/>
            <person name="Klepikova A."/>
            <person name="Omelchenko D."/>
            <person name="Novikova G."/>
            <person name="Obukhova E."/>
            <person name="Bogdanov V."/>
            <person name="Penin A."/>
            <person name="Logacheva M."/>
        </authorList>
    </citation>
    <scope>NUCLEOTIDE SEQUENCE</scope>
    <source>
        <strain evidence="12">Hsosn_3</strain>
        <tissue evidence="12">Leaf</tissue>
    </source>
</reference>
<keyword evidence="6 11" id="KW-1133">Transmembrane helix</keyword>
<evidence type="ECO:0000256" key="10">
    <source>
        <dbReference type="ARBA" id="ARBA00023136"/>
    </source>
</evidence>
<evidence type="ECO:0000256" key="11">
    <source>
        <dbReference type="SAM" id="Phobius"/>
    </source>
</evidence>
<proteinExistence type="inferred from homology"/>
<evidence type="ECO:0000313" key="12">
    <source>
        <dbReference type="EMBL" id="KAK1399219.1"/>
    </source>
</evidence>
<dbReference type="InterPro" id="IPR036396">
    <property type="entry name" value="Cyt_P450_sf"/>
</dbReference>
<keyword evidence="9" id="KW-0503">Monooxygenase</keyword>
<accession>A0AAD8J823</accession>
<keyword evidence="4 11" id="KW-0812">Transmembrane</keyword>
<evidence type="ECO:0000256" key="5">
    <source>
        <dbReference type="ARBA" id="ARBA00022723"/>
    </source>
</evidence>
<keyword evidence="7" id="KW-0560">Oxidoreductase</keyword>
<dbReference type="GO" id="GO:0004497">
    <property type="term" value="F:monooxygenase activity"/>
    <property type="evidence" value="ECO:0007669"/>
    <property type="project" value="UniProtKB-KW"/>
</dbReference>
<comment type="subcellular location">
    <subcellularLocation>
        <location evidence="1">Membrane</location>
    </subcellularLocation>
</comment>
<dbReference type="EMBL" id="JAUIZM010000002">
    <property type="protein sequence ID" value="KAK1399219.1"/>
    <property type="molecule type" value="Genomic_DNA"/>
</dbReference>
<reference evidence="12" key="2">
    <citation type="submission" date="2023-05" db="EMBL/GenBank/DDBJ databases">
        <authorList>
            <person name="Schelkunov M.I."/>
        </authorList>
    </citation>
    <scope>NUCLEOTIDE SEQUENCE</scope>
    <source>
        <strain evidence="12">Hsosn_3</strain>
        <tissue evidence="12">Leaf</tissue>
    </source>
</reference>
<evidence type="ECO:0000256" key="8">
    <source>
        <dbReference type="ARBA" id="ARBA00023004"/>
    </source>
</evidence>
<evidence type="ECO:0000313" key="13">
    <source>
        <dbReference type="Proteomes" id="UP001237642"/>
    </source>
</evidence>
<dbReference type="GO" id="GO:0016705">
    <property type="term" value="F:oxidoreductase activity, acting on paired donors, with incorporation or reduction of molecular oxygen"/>
    <property type="evidence" value="ECO:0007669"/>
    <property type="project" value="InterPro"/>
</dbReference>
<dbReference type="AlphaFoldDB" id="A0AAD8J823"/>
<evidence type="ECO:0000256" key="2">
    <source>
        <dbReference type="ARBA" id="ARBA00010617"/>
    </source>
</evidence>
<comment type="caution">
    <text evidence="12">The sequence shown here is derived from an EMBL/GenBank/DDBJ whole genome shotgun (WGS) entry which is preliminary data.</text>
</comment>
<keyword evidence="13" id="KW-1185">Reference proteome</keyword>
<evidence type="ECO:0000256" key="9">
    <source>
        <dbReference type="ARBA" id="ARBA00023033"/>
    </source>
</evidence>
<comment type="similarity">
    <text evidence="2">Belongs to the cytochrome P450 family.</text>
</comment>